<evidence type="ECO:0000313" key="1">
    <source>
        <dbReference type="EMBL" id="RDX52135.1"/>
    </source>
</evidence>
<name>A0A371DHX4_9APHY</name>
<dbReference type="EMBL" id="KZ857391">
    <property type="protein sequence ID" value="RDX52135.1"/>
    <property type="molecule type" value="Genomic_DNA"/>
</dbReference>
<organism evidence="1 2">
    <name type="scientific">Lentinus brumalis</name>
    <dbReference type="NCBI Taxonomy" id="2498619"/>
    <lineage>
        <taxon>Eukaryota</taxon>
        <taxon>Fungi</taxon>
        <taxon>Dikarya</taxon>
        <taxon>Basidiomycota</taxon>
        <taxon>Agaricomycotina</taxon>
        <taxon>Agaricomycetes</taxon>
        <taxon>Polyporales</taxon>
        <taxon>Polyporaceae</taxon>
        <taxon>Lentinus</taxon>
    </lineage>
</organism>
<dbReference type="AlphaFoldDB" id="A0A371DHX4"/>
<accession>A0A371DHX4</accession>
<gene>
    <name evidence="1" type="ORF">OH76DRAFT_194437</name>
</gene>
<dbReference type="Proteomes" id="UP000256964">
    <property type="component" value="Unassembled WGS sequence"/>
</dbReference>
<keyword evidence="2" id="KW-1185">Reference proteome</keyword>
<protein>
    <submittedName>
        <fullName evidence="1">Uncharacterized protein</fullName>
    </submittedName>
</protein>
<sequence>MALLVRSHRHDDRSCQQETWRTALSSSVGSMSWCTGVRAEPSPPFLNPSLDLRYQAHSKMNYDRRCWSCVFSPRLTLPPEDSEESELRTRTIAASGHSATRLACEVVVAQQRNRISSMLTNSSGTSEVPGMPFSLPRRSFLYHLSRTHEGVPDVFRCSA</sequence>
<proteinExistence type="predicted"/>
<evidence type="ECO:0000313" key="2">
    <source>
        <dbReference type="Proteomes" id="UP000256964"/>
    </source>
</evidence>
<reference evidence="1 2" key="1">
    <citation type="journal article" date="2018" name="Biotechnol. Biofuels">
        <title>Integrative visual omics of the white-rot fungus Polyporus brumalis exposes the biotechnological potential of its oxidative enzymes for delignifying raw plant biomass.</title>
        <authorList>
            <person name="Miyauchi S."/>
            <person name="Rancon A."/>
            <person name="Drula E."/>
            <person name="Hage H."/>
            <person name="Chaduli D."/>
            <person name="Favel A."/>
            <person name="Grisel S."/>
            <person name="Henrissat B."/>
            <person name="Herpoel-Gimbert I."/>
            <person name="Ruiz-Duenas F.J."/>
            <person name="Chevret D."/>
            <person name="Hainaut M."/>
            <person name="Lin J."/>
            <person name="Wang M."/>
            <person name="Pangilinan J."/>
            <person name="Lipzen A."/>
            <person name="Lesage-Meessen L."/>
            <person name="Navarro D."/>
            <person name="Riley R."/>
            <person name="Grigoriev I.V."/>
            <person name="Zhou S."/>
            <person name="Raouche S."/>
            <person name="Rosso M.N."/>
        </authorList>
    </citation>
    <scope>NUCLEOTIDE SEQUENCE [LARGE SCALE GENOMIC DNA]</scope>
    <source>
        <strain evidence="1 2">BRFM 1820</strain>
    </source>
</reference>